<feature type="transmembrane region" description="Helical" evidence="1">
    <location>
        <begin position="190"/>
        <end position="214"/>
    </location>
</feature>
<evidence type="ECO:0000313" key="3">
    <source>
        <dbReference type="Proteomes" id="UP000021053"/>
    </source>
</evidence>
<keyword evidence="1" id="KW-0812">Transmembrane</keyword>
<organism evidence="2 3">
    <name type="scientific">Cryptosporangium arvum DSM 44712</name>
    <dbReference type="NCBI Taxonomy" id="927661"/>
    <lineage>
        <taxon>Bacteria</taxon>
        <taxon>Bacillati</taxon>
        <taxon>Actinomycetota</taxon>
        <taxon>Actinomycetes</taxon>
        <taxon>Cryptosporangiales</taxon>
        <taxon>Cryptosporangiaceae</taxon>
        <taxon>Cryptosporangium</taxon>
    </lineage>
</organism>
<keyword evidence="3" id="KW-1185">Reference proteome</keyword>
<protein>
    <submittedName>
        <fullName evidence="2">Peptidase family M50</fullName>
    </submittedName>
</protein>
<dbReference type="HOGENOM" id="CLU_1163874_0_0_11"/>
<keyword evidence="1" id="KW-1133">Transmembrane helix</keyword>
<proteinExistence type="predicted"/>
<evidence type="ECO:0000313" key="2">
    <source>
        <dbReference type="EMBL" id="EXG81407.1"/>
    </source>
</evidence>
<feature type="transmembrane region" description="Helical" evidence="1">
    <location>
        <begin position="89"/>
        <end position="110"/>
    </location>
</feature>
<feature type="transmembrane region" description="Helical" evidence="1">
    <location>
        <begin position="6"/>
        <end position="28"/>
    </location>
</feature>
<reference evidence="2 3" key="1">
    <citation type="submission" date="2013-07" db="EMBL/GenBank/DDBJ databases">
        <authorList>
            <consortium name="DOE Joint Genome Institute"/>
            <person name="Eisen J."/>
            <person name="Huntemann M."/>
            <person name="Han J."/>
            <person name="Chen A."/>
            <person name="Kyrpides N."/>
            <person name="Mavromatis K."/>
            <person name="Markowitz V."/>
            <person name="Palaniappan K."/>
            <person name="Ivanova N."/>
            <person name="Schaumberg A."/>
            <person name="Pati A."/>
            <person name="Liolios K."/>
            <person name="Nordberg H.P."/>
            <person name="Cantor M.N."/>
            <person name="Hua S.X."/>
            <person name="Woyke T."/>
        </authorList>
    </citation>
    <scope>NUCLEOTIDE SEQUENCE [LARGE SCALE GENOMIC DNA]</scope>
    <source>
        <strain evidence="2 3">DSM 44712</strain>
    </source>
</reference>
<accession>A0A010ZW13</accession>
<dbReference type="EMBL" id="JFBT01000001">
    <property type="protein sequence ID" value="EXG81407.1"/>
    <property type="molecule type" value="Genomic_DNA"/>
</dbReference>
<name>A0A010ZW13_9ACTN</name>
<dbReference type="RefSeq" id="WP_035850711.1">
    <property type="nucleotide sequence ID" value="NZ_KK073874.1"/>
</dbReference>
<feature type="transmembrane region" description="Helical" evidence="1">
    <location>
        <begin position="130"/>
        <end position="153"/>
    </location>
</feature>
<keyword evidence="1" id="KW-0472">Membrane</keyword>
<evidence type="ECO:0000256" key="1">
    <source>
        <dbReference type="SAM" id="Phobius"/>
    </source>
</evidence>
<sequence>MLFALGRPIALAGLALAFVLGLIIRVLAIRAVQRRRVPAGWGTSRRAGGKLVDVRRDVDIFGLVAAVVGGTGWGKKVEDTGMAPAPVRVLLAGPIAVIAAAQAAFLAFVLASEPVSLATLNSSSVLRGEIGGGTSVQMFLLSLAVGLLCFGLLDLVPLPPLDGWGLLRHAVKRPGTGFQKARYWLEDQNVGIAILLAGMLLPLFRGIPLFLYILDLVTWPFLVLWG</sequence>
<comment type="caution">
    <text evidence="2">The sequence shown here is derived from an EMBL/GenBank/DDBJ whole genome shotgun (WGS) entry which is preliminary data.</text>
</comment>
<gene>
    <name evidence="2" type="ORF">CryarDRAFT_2521</name>
</gene>
<dbReference type="Proteomes" id="UP000021053">
    <property type="component" value="Unassembled WGS sequence"/>
</dbReference>
<dbReference type="AlphaFoldDB" id="A0A010ZW13"/>
<dbReference type="OrthoDB" id="3289671at2"/>